<reference evidence="11 12" key="2">
    <citation type="submission" date="2009-02" db="EMBL/GenBank/DDBJ databases">
        <title>Draft genome sequence of Holdemania filiformis DSM 12042.</title>
        <authorList>
            <person name="Sudarsanam P."/>
            <person name="Ley R."/>
            <person name="Guruge J."/>
            <person name="Turnbaugh P.J."/>
            <person name="Mahowald M."/>
            <person name="Liep D."/>
            <person name="Gordon J."/>
        </authorList>
    </citation>
    <scope>NUCLEOTIDE SEQUENCE [LARGE SCALE GENOMIC DNA]</scope>
    <source>
        <strain evidence="11 12">DSM 12042</strain>
    </source>
</reference>
<dbReference type="EMBL" id="ACCF01000053">
    <property type="protein sequence ID" value="EEF69002.1"/>
    <property type="molecule type" value="Genomic_DNA"/>
</dbReference>
<name>B9Y4S9_9FIRM</name>
<dbReference type="Gene3D" id="3.90.1010.20">
    <property type="match status" value="1"/>
</dbReference>
<dbReference type="Pfam" id="PF00890">
    <property type="entry name" value="FAD_binding_2"/>
    <property type="match status" value="1"/>
</dbReference>
<dbReference type="RefSeq" id="WP_006058020.1">
    <property type="nucleotide sequence ID" value="NZ_GG657553.1"/>
</dbReference>
<evidence type="ECO:0000256" key="6">
    <source>
        <dbReference type="ARBA" id="ARBA00022827"/>
    </source>
</evidence>
<gene>
    <name evidence="11" type="ORF">HOLDEFILI_00810</name>
</gene>
<dbReference type="EC" id="1.3.99.33" evidence="3"/>
<dbReference type="SUPFAM" id="SSF51905">
    <property type="entry name" value="FAD/NAD(P)-binding domain"/>
    <property type="match status" value="1"/>
</dbReference>
<dbReference type="SUPFAM" id="SSF56425">
    <property type="entry name" value="Succinate dehydrogenase/fumarate reductase flavoprotein, catalytic domain"/>
    <property type="match status" value="1"/>
</dbReference>
<evidence type="ECO:0000313" key="11">
    <source>
        <dbReference type="EMBL" id="EEF69002.1"/>
    </source>
</evidence>
<dbReference type="Gene3D" id="3.90.700.10">
    <property type="entry name" value="Succinate dehydrogenase/fumarate reductase flavoprotein, catalytic domain"/>
    <property type="match status" value="1"/>
</dbReference>
<keyword evidence="6" id="KW-0274">FAD</keyword>
<dbReference type="eggNOG" id="COG1053">
    <property type="taxonomic scope" value="Bacteria"/>
</dbReference>
<keyword evidence="9" id="KW-0732">Signal</keyword>
<comment type="caution">
    <text evidence="11">The sequence shown here is derived from an EMBL/GenBank/DDBJ whole genome shotgun (WGS) entry which is preliminary data.</text>
</comment>
<dbReference type="HOGENOM" id="CLU_011398_4_0_9"/>
<dbReference type="Proteomes" id="UP000005950">
    <property type="component" value="Unassembled WGS sequence"/>
</dbReference>
<comment type="cofactor">
    <cofactor evidence="2">
        <name>FAD</name>
        <dbReference type="ChEBI" id="CHEBI:57692"/>
    </cofactor>
</comment>
<evidence type="ECO:0000256" key="7">
    <source>
        <dbReference type="ARBA" id="ARBA00023002"/>
    </source>
</evidence>
<feature type="chain" id="PRO_5038870597" description="Urocanate reductase" evidence="9">
    <location>
        <begin position="22"/>
        <end position="614"/>
    </location>
</feature>
<evidence type="ECO:0000256" key="1">
    <source>
        <dbReference type="ARBA" id="ARBA00001917"/>
    </source>
</evidence>
<evidence type="ECO:0000259" key="10">
    <source>
        <dbReference type="SMART" id="SM00900"/>
    </source>
</evidence>
<dbReference type="GO" id="GO:0010181">
    <property type="term" value="F:FMN binding"/>
    <property type="evidence" value="ECO:0007669"/>
    <property type="project" value="InterPro"/>
</dbReference>
<dbReference type="GO" id="GO:0008202">
    <property type="term" value="P:steroid metabolic process"/>
    <property type="evidence" value="ECO:0007669"/>
    <property type="project" value="UniProtKB-ARBA"/>
</dbReference>
<evidence type="ECO:0000256" key="3">
    <source>
        <dbReference type="ARBA" id="ARBA00013137"/>
    </source>
</evidence>
<reference evidence="11 12" key="1">
    <citation type="submission" date="2008-12" db="EMBL/GenBank/DDBJ databases">
        <authorList>
            <person name="Fulton L."/>
            <person name="Clifton S."/>
            <person name="Fulton B."/>
            <person name="Xu J."/>
            <person name="Minx P."/>
            <person name="Pepin K.H."/>
            <person name="Johnson M."/>
            <person name="Bhonagiri V."/>
            <person name="Nash W.E."/>
            <person name="Mardis E.R."/>
            <person name="Wilson R.K."/>
        </authorList>
    </citation>
    <scope>NUCLEOTIDE SEQUENCE [LARGE SCALE GENOMIC DNA]</scope>
    <source>
        <strain evidence="11 12">DSM 12042</strain>
    </source>
</reference>
<organism evidence="11 12">
    <name type="scientific">Holdemania filiformis DSM 12042</name>
    <dbReference type="NCBI Taxonomy" id="545696"/>
    <lineage>
        <taxon>Bacteria</taxon>
        <taxon>Bacillati</taxon>
        <taxon>Bacillota</taxon>
        <taxon>Erysipelotrichia</taxon>
        <taxon>Erysipelotrichales</taxon>
        <taxon>Erysipelotrichaceae</taxon>
        <taxon>Holdemania</taxon>
    </lineage>
</organism>
<dbReference type="OrthoDB" id="1646667at2"/>
<sequence length="614" mass="65444">MKKVIQLLISAFLILSISACSETTSENPTASSTPQAYTAGTYTAEAQGIRSPVKVAVTFSDSKIEKIEILEHGETRNIADAALEQIPEAILENQSLAVDVVSSVTFTSRAILNAVEDACEQAGGNLDLLKSPLPASKTDEEVSADVVVVGMGLAGITASMSALDAGAKVVAVEKAGAAGGSSKYSGGFITAVQSQQQQAVGYDLDVDGYMDYFNDCEDQSVKPDETDREAVRAMIERSAADLEFLENHNVGIAGPDGFGGDFKVWHYPATRTSAFDGEAGGADHIAAGMAWLEEKENFSIFYNTPATQILTDDQGRITGVLCEKEDGSTLTVQAKAVVLATGGWAASPELMERFCPEFPSEWILPYTTAAMTDTGDGILMAEKLGAAVYEDGWWMDLAIGADAGGYSTYFPNTLNSLINYANYFVVDKTGQRILNVNALYGPRSIAFADAMERTGEIFSIFTGEGFPAGIEFIEANQRVDDKIVYRAETLEELAQKTGMDPEVLTAQVERYNQFCEKGVDTDLGQTTLVPIHEGPYYAISIKTITMGTIGGLKTSDINQVLSTDGEAIDGLYAAGELINGKYFNQVYVSGDAQLLCTDSGILAGEAAAKHALAK</sequence>
<dbReference type="InterPro" id="IPR003953">
    <property type="entry name" value="FAD-dep_OxRdtase_2_FAD-bd"/>
</dbReference>
<evidence type="ECO:0000256" key="4">
    <source>
        <dbReference type="ARBA" id="ARBA00015872"/>
    </source>
</evidence>
<keyword evidence="7" id="KW-0560">Oxidoreductase</keyword>
<dbReference type="GO" id="GO:0016020">
    <property type="term" value="C:membrane"/>
    <property type="evidence" value="ECO:0007669"/>
    <property type="project" value="InterPro"/>
</dbReference>
<feature type="domain" description="FMN-binding" evidence="10">
    <location>
        <begin position="48"/>
        <end position="122"/>
    </location>
</feature>
<evidence type="ECO:0000313" key="12">
    <source>
        <dbReference type="Proteomes" id="UP000005950"/>
    </source>
</evidence>
<evidence type="ECO:0000256" key="9">
    <source>
        <dbReference type="SAM" id="SignalP"/>
    </source>
</evidence>
<dbReference type="GO" id="GO:0033765">
    <property type="term" value="F:steroid dehydrogenase activity, acting on the CH-CH group of donors"/>
    <property type="evidence" value="ECO:0007669"/>
    <property type="project" value="UniProtKB-ARBA"/>
</dbReference>
<dbReference type="AlphaFoldDB" id="B9Y4S9"/>
<evidence type="ECO:0000256" key="8">
    <source>
        <dbReference type="ARBA" id="ARBA00049922"/>
    </source>
</evidence>
<protein>
    <recommendedName>
        <fullName evidence="4">Urocanate reductase</fullName>
        <ecNumber evidence="3">1.3.99.33</ecNumber>
    </recommendedName>
</protein>
<dbReference type="Pfam" id="PF04205">
    <property type="entry name" value="FMN_bind"/>
    <property type="match status" value="1"/>
</dbReference>
<dbReference type="InterPro" id="IPR007329">
    <property type="entry name" value="FMN-bd"/>
</dbReference>
<dbReference type="PANTHER" id="PTHR43400:SF10">
    <property type="entry name" value="3-OXOSTEROID 1-DEHYDROGENASE"/>
    <property type="match status" value="1"/>
</dbReference>
<comment type="cofactor">
    <cofactor evidence="1">
        <name>FMN</name>
        <dbReference type="ChEBI" id="CHEBI:58210"/>
    </cofactor>
</comment>
<evidence type="ECO:0000256" key="2">
    <source>
        <dbReference type="ARBA" id="ARBA00001974"/>
    </source>
</evidence>
<dbReference type="Gene3D" id="3.50.50.60">
    <property type="entry name" value="FAD/NAD(P)-binding domain"/>
    <property type="match status" value="1"/>
</dbReference>
<keyword evidence="5" id="KW-0285">Flavoprotein</keyword>
<dbReference type="PROSITE" id="PS51257">
    <property type="entry name" value="PROKAR_LIPOPROTEIN"/>
    <property type="match status" value="1"/>
</dbReference>
<dbReference type="PANTHER" id="PTHR43400">
    <property type="entry name" value="FUMARATE REDUCTASE"/>
    <property type="match status" value="1"/>
</dbReference>
<accession>B9Y4S9</accession>
<dbReference type="InterPro" id="IPR050315">
    <property type="entry name" value="FAD-oxidoreductase_2"/>
</dbReference>
<proteinExistence type="predicted"/>
<dbReference type="InterPro" id="IPR027477">
    <property type="entry name" value="Succ_DH/fumarate_Rdtase_cat_sf"/>
</dbReference>
<comment type="catalytic activity">
    <reaction evidence="8">
        <text>dihydrourocanate + A = urocanate + AH2</text>
        <dbReference type="Rhea" id="RHEA:36059"/>
        <dbReference type="ChEBI" id="CHEBI:13193"/>
        <dbReference type="ChEBI" id="CHEBI:17499"/>
        <dbReference type="ChEBI" id="CHEBI:27247"/>
        <dbReference type="ChEBI" id="CHEBI:72991"/>
        <dbReference type="EC" id="1.3.99.33"/>
    </reaction>
</comment>
<dbReference type="STRING" id="545696.HOLDEFILI_00810"/>
<dbReference type="InterPro" id="IPR036188">
    <property type="entry name" value="FAD/NAD-bd_sf"/>
</dbReference>
<feature type="signal peptide" evidence="9">
    <location>
        <begin position="1"/>
        <end position="21"/>
    </location>
</feature>
<evidence type="ECO:0000256" key="5">
    <source>
        <dbReference type="ARBA" id="ARBA00022630"/>
    </source>
</evidence>
<dbReference type="SMART" id="SM00900">
    <property type="entry name" value="FMN_bind"/>
    <property type="match status" value="1"/>
</dbReference>